<keyword evidence="6 7" id="KW-0472">Membrane</keyword>
<dbReference type="PANTHER" id="PTHR42718">
    <property type="entry name" value="MAJOR FACILITATOR SUPERFAMILY MULTIDRUG TRANSPORTER MFSC"/>
    <property type="match status" value="1"/>
</dbReference>
<name>A0A1I4U910_9PSEU</name>
<dbReference type="InterPro" id="IPR036259">
    <property type="entry name" value="MFS_trans_sf"/>
</dbReference>
<evidence type="ECO:0000256" key="7">
    <source>
        <dbReference type="SAM" id="Phobius"/>
    </source>
</evidence>
<feature type="transmembrane region" description="Helical" evidence="7">
    <location>
        <begin position="483"/>
        <end position="503"/>
    </location>
</feature>
<dbReference type="Proteomes" id="UP000270697">
    <property type="component" value="Unassembled WGS sequence"/>
</dbReference>
<feature type="transmembrane region" description="Helical" evidence="7">
    <location>
        <begin position="338"/>
        <end position="357"/>
    </location>
</feature>
<keyword evidence="4 7" id="KW-0812">Transmembrane</keyword>
<accession>A0A1I4U910</accession>
<dbReference type="GO" id="GO:0005886">
    <property type="term" value="C:plasma membrane"/>
    <property type="evidence" value="ECO:0007669"/>
    <property type="project" value="UniProtKB-SubCell"/>
</dbReference>
<dbReference type="Proteomes" id="UP000199398">
    <property type="component" value="Unassembled WGS sequence"/>
</dbReference>
<dbReference type="PROSITE" id="PS50850">
    <property type="entry name" value="MFS"/>
    <property type="match status" value="1"/>
</dbReference>
<keyword evidence="5 7" id="KW-1133">Transmembrane helix</keyword>
<feature type="transmembrane region" description="Helical" evidence="7">
    <location>
        <begin position="310"/>
        <end position="331"/>
    </location>
</feature>
<dbReference type="Gene3D" id="1.20.1250.20">
    <property type="entry name" value="MFS general substrate transporter like domains"/>
    <property type="match status" value="1"/>
</dbReference>
<dbReference type="SUPFAM" id="SSF103473">
    <property type="entry name" value="MFS general substrate transporter"/>
    <property type="match status" value="1"/>
</dbReference>
<evidence type="ECO:0000256" key="5">
    <source>
        <dbReference type="ARBA" id="ARBA00022989"/>
    </source>
</evidence>
<evidence type="ECO:0000313" key="11">
    <source>
        <dbReference type="Proteomes" id="UP000199398"/>
    </source>
</evidence>
<comment type="subcellular location">
    <subcellularLocation>
        <location evidence="1">Cell membrane</location>
        <topology evidence="1">Multi-pass membrane protein</topology>
    </subcellularLocation>
</comment>
<gene>
    <name evidence="9" type="ORF">ATL45_7177</name>
    <name evidence="10" type="ORF">SAMN05421805_1011779</name>
</gene>
<dbReference type="OrthoDB" id="4172724at2"/>
<reference evidence="10 11" key="1">
    <citation type="submission" date="2016-10" db="EMBL/GenBank/DDBJ databases">
        <authorList>
            <person name="de Groot N.N."/>
        </authorList>
    </citation>
    <scope>NUCLEOTIDE SEQUENCE [LARGE SCALE GENOMIC DNA]</scope>
    <source>
        <strain evidence="10 11">CPCC 201259</strain>
    </source>
</reference>
<keyword evidence="3" id="KW-1003">Cell membrane</keyword>
<feature type="transmembrane region" description="Helical" evidence="7">
    <location>
        <begin position="144"/>
        <end position="164"/>
    </location>
</feature>
<feature type="transmembrane region" description="Helical" evidence="7">
    <location>
        <begin position="273"/>
        <end position="298"/>
    </location>
</feature>
<evidence type="ECO:0000313" key="12">
    <source>
        <dbReference type="Proteomes" id="UP000270697"/>
    </source>
</evidence>
<keyword evidence="2" id="KW-0813">Transport</keyword>
<dbReference type="EMBL" id="FOUP01000001">
    <property type="protein sequence ID" value="SFM85341.1"/>
    <property type="molecule type" value="Genomic_DNA"/>
</dbReference>
<evidence type="ECO:0000259" key="8">
    <source>
        <dbReference type="PROSITE" id="PS50850"/>
    </source>
</evidence>
<feature type="transmembrane region" description="Helical" evidence="7">
    <location>
        <begin position="21"/>
        <end position="44"/>
    </location>
</feature>
<organism evidence="10 11">
    <name type="scientific">Saccharopolyspora antimicrobica</name>
    <dbReference type="NCBI Taxonomy" id="455193"/>
    <lineage>
        <taxon>Bacteria</taxon>
        <taxon>Bacillati</taxon>
        <taxon>Actinomycetota</taxon>
        <taxon>Actinomycetes</taxon>
        <taxon>Pseudonocardiales</taxon>
        <taxon>Pseudonocardiaceae</taxon>
        <taxon>Saccharopolyspora</taxon>
    </lineage>
</organism>
<feature type="transmembrane region" description="Helical" evidence="7">
    <location>
        <begin position="206"/>
        <end position="225"/>
    </location>
</feature>
<dbReference type="STRING" id="455193.SAMN05421805_1011779"/>
<feature type="transmembrane region" description="Helical" evidence="7">
    <location>
        <begin position="86"/>
        <end position="105"/>
    </location>
</feature>
<dbReference type="InterPro" id="IPR020846">
    <property type="entry name" value="MFS_dom"/>
</dbReference>
<dbReference type="EMBL" id="RBXX01000002">
    <property type="protein sequence ID" value="RKT88738.1"/>
    <property type="molecule type" value="Genomic_DNA"/>
</dbReference>
<dbReference type="Pfam" id="PF07690">
    <property type="entry name" value="MFS_1"/>
    <property type="match status" value="1"/>
</dbReference>
<protein>
    <submittedName>
        <fullName evidence="9">DHA2 family multidrug resistance protein-like MFS transporter</fullName>
    </submittedName>
    <submittedName>
        <fullName evidence="10">MFS transporter, DHA2 family, multidrug resistance protein</fullName>
    </submittedName>
</protein>
<dbReference type="PANTHER" id="PTHR42718:SF47">
    <property type="entry name" value="METHYL VIOLOGEN RESISTANCE PROTEIN SMVA"/>
    <property type="match status" value="1"/>
</dbReference>
<evidence type="ECO:0000256" key="4">
    <source>
        <dbReference type="ARBA" id="ARBA00022692"/>
    </source>
</evidence>
<feature type="domain" description="Major facilitator superfamily (MFS) profile" evidence="8">
    <location>
        <begin position="20"/>
        <end position="504"/>
    </location>
</feature>
<dbReference type="CDD" id="cd17321">
    <property type="entry name" value="MFS_MMR_MDR_like"/>
    <property type="match status" value="1"/>
</dbReference>
<dbReference type="InterPro" id="IPR011701">
    <property type="entry name" value="MFS"/>
</dbReference>
<feature type="transmembrane region" description="Helical" evidence="7">
    <location>
        <begin position="111"/>
        <end position="132"/>
    </location>
</feature>
<evidence type="ECO:0000256" key="3">
    <source>
        <dbReference type="ARBA" id="ARBA00022475"/>
    </source>
</evidence>
<dbReference type="RefSeq" id="WP_093147087.1">
    <property type="nucleotide sequence ID" value="NZ_FOUP01000001.1"/>
</dbReference>
<proteinExistence type="predicted"/>
<feature type="transmembrane region" description="Helical" evidence="7">
    <location>
        <begin position="170"/>
        <end position="194"/>
    </location>
</feature>
<evidence type="ECO:0000256" key="1">
    <source>
        <dbReference type="ARBA" id="ARBA00004651"/>
    </source>
</evidence>
<reference evidence="9 12" key="2">
    <citation type="submission" date="2018-10" db="EMBL/GenBank/DDBJ databases">
        <title>Sequencing the genomes of 1000 actinobacteria strains.</title>
        <authorList>
            <person name="Klenk H.-P."/>
        </authorList>
    </citation>
    <scope>NUCLEOTIDE SEQUENCE [LARGE SCALE GENOMIC DNA]</scope>
    <source>
        <strain evidence="9 12">DSM 45119</strain>
    </source>
</reference>
<dbReference type="GO" id="GO:0022857">
    <property type="term" value="F:transmembrane transporter activity"/>
    <property type="evidence" value="ECO:0007669"/>
    <property type="project" value="InterPro"/>
</dbReference>
<keyword evidence="12" id="KW-1185">Reference proteome</keyword>
<dbReference type="AlphaFoldDB" id="A0A1I4U910"/>
<feature type="transmembrane region" description="Helical" evidence="7">
    <location>
        <begin position="56"/>
        <end position="74"/>
    </location>
</feature>
<evidence type="ECO:0000256" key="6">
    <source>
        <dbReference type="ARBA" id="ARBA00023136"/>
    </source>
</evidence>
<feature type="transmembrane region" description="Helical" evidence="7">
    <location>
        <begin position="231"/>
        <end position="252"/>
    </location>
</feature>
<evidence type="ECO:0000256" key="2">
    <source>
        <dbReference type="ARBA" id="ARBA00022448"/>
    </source>
</evidence>
<evidence type="ECO:0000313" key="9">
    <source>
        <dbReference type="EMBL" id="RKT88738.1"/>
    </source>
</evidence>
<evidence type="ECO:0000313" key="10">
    <source>
        <dbReference type="EMBL" id="SFM85341.1"/>
    </source>
</evidence>
<sequence length="508" mass="50860">MSSSATKSSPPRAGLREWLGLAVLSLPTLLVALDMSVLFLALPHLTAALGATSVELLWITDVYSFAIAGFLLTAGTLGDRIGHRRLLLIGAAGFGAASVVAAFSTSAGMLIAARAVLGAVAATLMPSTLALISTMFGDPRQRRIAIAGWSSTFMAGIAVGPVAGGALLEFFWWGSVFLLAVPVMVLLLVAGPALLPEQRAADAGRLDLLSVGLSLATVLPPVHALKELARGGSTTTVVLALVAGLVAGALFVRRQRRLTDPLFDLRLFADRGFSTALLVLLLGAATTSGITMFVAQYLQMADGLSPLRAALWLLPAAAALVASSMLAPVAARWIRPGYVVGAGLLVSSAGFAVLAQVDGPAGLAGVVVGLAIAYFGTGPADVLGTDLAVGAAPPGKAGAAASMSETTTELGVAVGTAGLGSLGALAYRGEMAGSVPAGIPPEAADRAADTMAGAITAAGQTPGDLAGELLALARDAYTGGLNAVSAAAAITTAMLAVLAIALLRHRAH</sequence>